<dbReference type="GO" id="GO:0005737">
    <property type="term" value="C:cytoplasm"/>
    <property type="evidence" value="ECO:0007669"/>
    <property type="project" value="TreeGrafter"/>
</dbReference>
<gene>
    <name evidence="10" type="ORF">LTR62_006047</name>
</gene>
<dbReference type="GO" id="GO:0004674">
    <property type="term" value="F:protein serine/threonine kinase activity"/>
    <property type="evidence" value="ECO:0007669"/>
    <property type="project" value="UniProtKB-KW"/>
</dbReference>
<evidence type="ECO:0000256" key="6">
    <source>
        <dbReference type="ARBA" id="ARBA00022840"/>
    </source>
</evidence>
<dbReference type="AlphaFoldDB" id="A0AAN7YIV1"/>
<dbReference type="EC" id="2.7.11.1" evidence="1"/>
<evidence type="ECO:0000259" key="9">
    <source>
        <dbReference type="PROSITE" id="PS50011"/>
    </source>
</evidence>
<keyword evidence="6" id="KW-0067">ATP-binding</keyword>
<dbReference type="Pfam" id="PF00069">
    <property type="entry name" value="Pkinase"/>
    <property type="match status" value="1"/>
</dbReference>
<dbReference type="PROSITE" id="PS50011">
    <property type="entry name" value="PROTEIN_KINASE_DOM"/>
    <property type="match status" value="1"/>
</dbReference>
<keyword evidence="3" id="KW-0808">Transferase</keyword>
<dbReference type="GO" id="GO:0005524">
    <property type="term" value="F:ATP binding"/>
    <property type="evidence" value="ECO:0007669"/>
    <property type="project" value="UniProtKB-KW"/>
</dbReference>
<dbReference type="PANTHER" id="PTHR47634">
    <property type="entry name" value="PROTEIN KINASE DOMAIN-CONTAINING PROTEIN-RELATED"/>
    <property type="match status" value="1"/>
</dbReference>
<sequence>MATGNVAKQRRISGGYEVVSPSGKLEEENFDDYSIARYYPVRIGDVLSSRYEILGKLGFGSTSTDCLLNEPPRSRAYATLKVYTRDQDNNEELEMYQYLKTCSKSHPGYRHVRSALDAFTIPRAGGSHPCIVQKPLWESFRDLLARSPRRRFSGDLLKAGLHRTLLALDYLHTECHIIHTAVRGDMEHTEDVQPDVYRCSEVMLQVPWSYPIDIWNLGCVTWGLFEGKHLFYGQDPDDSNPNGTGYTTRAHLAEVLATLGLPPPDLLARGKRSREFFTEEGQWSSGLEIPEGLNLADSEENLEGEIKEQFLDFVRSMLCWRPEDRKTAKELLEHPWLGR</sequence>
<accession>A0AAN7YIV1</accession>
<dbReference type="Proteomes" id="UP001310890">
    <property type="component" value="Unassembled WGS sequence"/>
</dbReference>
<name>A0AAN7YIV1_9PEZI</name>
<dbReference type="InterPro" id="IPR051334">
    <property type="entry name" value="SRPK"/>
</dbReference>
<reference evidence="10" key="1">
    <citation type="submission" date="2023-08" db="EMBL/GenBank/DDBJ databases">
        <title>Black Yeasts Isolated from many extreme environments.</title>
        <authorList>
            <person name="Coleine C."/>
            <person name="Stajich J.E."/>
            <person name="Selbmann L."/>
        </authorList>
    </citation>
    <scope>NUCLEOTIDE SEQUENCE</scope>
    <source>
        <strain evidence="10">CCFEE 5401</strain>
    </source>
</reference>
<evidence type="ECO:0000256" key="4">
    <source>
        <dbReference type="ARBA" id="ARBA00022741"/>
    </source>
</evidence>
<keyword evidence="2" id="KW-0723">Serine/threonine-protein kinase</keyword>
<dbReference type="SUPFAM" id="SSF56112">
    <property type="entry name" value="Protein kinase-like (PK-like)"/>
    <property type="match status" value="1"/>
</dbReference>
<dbReference type="InterPro" id="IPR011009">
    <property type="entry name" value="Kinase-like_dom_sf"/>
</dbReference>
<keyword evidence="4" id="KW-0547">Nucleotide-binding</keyword>
<dbReference type="PANTHER" id="PTHR47634:SF9">
    <property type="entry name" value="PROTEIN KINASE DOMAIN-CONTAINING PROTEIN-RELATED"/>
    <property type="match status" value="1"/>
</dbReference>
<dbReference type="InterPro" id="IPR000719">
    <property type="entry name" value="Prot_kinase_dom"/>
</dbReference>
<feature type="domain" description="Protein kinase" evidence="9">
    <location>
        <begin position="51"/>
        <end position="337"/>
    </location>
</feature>
<comment type="catalytic activity">
    <reaction evidence="7">
        <text>L-threonyl-[protein] + ATP = O-phospho-L-threonyl-[protein] + ADP + H(+)</text>
        <dbReference type="Rhea" id="RHEA:46608"/>
        <dbReference type="Rhea" id="RHEA-COMP:11060"/>
        <dbReference type="Rhea" id="RHEA-COMP:11605"/>
        <dbReference type="ChEBI" id="CHEBI:15378"/>
        <dbReference type="ChEBI" id="CHEBI:30013"/>
        <dbReference type="ChEBI" id="CHEBI:30616"/>
        <dbReference type="ChEBI" id="CHEBI:61977"/>
        <dbReference type="ChEBI" id="CHEBI:456216"/>
        <dbReference type="EC" id="2.7.11.1"/>
    </reaction>
</comment>
<dbReference type="GO" id="GO:0000245">
    <property type="term" value="P:spliceosomal complex assembly"/>
    <property type="evidence" value="ECO:0007669"/>
    <property type="project" value="TreeGrafter"/>
</dbReference>
<evidence type="ECO:0000256" key="2">
    <source>
        <dbReference type="ARBA" id="ARBA00022527"/>
    </source>
</evidence>
<keyword evidence="5" id="KW-0418">Kinase</keyword>
<evidence type="ECO:0000256" key="7">
    <source>
        <dbReference type="ARBA" id="ARBA00047899"/>
    </source>
</evidence>
<dbReference type="GO" id="GO:0050684">
    <property type="term" value="P:regulation of mRNA processing"/>
    <property type="evidence" value="ECO:0007669"/>
    <property type="project" value="TreeGrafter"/>
</dbReference>
<protein>
    <recommendedName>
        <fullName evidence="1">non-specific serine/threonine protein kinase</fullName>
        <ecNumber evidence="1">2.7.11.1</ecNumber>
    </recommendedName>
</protein>
<dbReference type="Gene3D" id="3.30.200.20">
    <property type="entry name" value="Phosphorylase Kinase, domain 1"/>
    <property type="match status" value="1"/>
</dbReference>
<proteinExistence type="predicted"/>
<dbReference type="GO" id="GO:0005634">
    <property type="term" value="C:nucleus"/>
    <property type="evidence" value="ECO:0007669"/>
    <property type="project" value="TreeGrafter"/>
</dbReference>
<evidence type="ECO:0000256" key="3">
    <source>
        <dbReference type="ARBA" id="ARBA00022679"/>
    </source>
</evidence>
<evidence type="ECO:0000313" key="11">
    <source>
        <dbReference type="Proteomes" id="UP001310890"/>
    </source>
</evidence>
<comment type="caution">
    <text evidence="10">The sequence shown here is derived from an EMBL/GenBank/DDBJ whole genome shotgun (WGS) entry which is preliminary data.</text>
</comment>
<dbReference type="Gene3D" id="1.10.510.10">
    <property type="entry name" value="Transferase(Phosphotransferase) domain 1"/>
    <property type="match status" value="2"/>
</dbReference>
<evidence type="ECO:0000313" key="10">
    <source>
        <dbReference type="EMBL" id="KAK5110339.1"/>
    </source>
</evidence>
<dbReference type="SMART" id="SM00220">
    <property type="entry name" value="S_TKc"/>
    <property type="match status" value="1"/>
</dbReference>
<dbReference type="EMBL" id="JAVRRL010000050">
    <property type="protein sequence ID" value="KAK5110339.1"/>
    <property type="molecule type" value="Genomic_DNA"/>
</dbReference>
<evidence type="ECO:0000256" key="5">
    <source>
        <dbReference type="ARBA" id="ARBA00022777"/>
    </source>
</evidence>
<organism evidence="10 11">
    <name type="scientific">Meristemomyces frigidus</name>
    <dbReference type="NCBI Taxonomy" id="1508187"/>
    <lineage>
        <taxon>Eukaryota</taxon>
        <taxon>Fungi</taxon>
        <taxon>Dikarya</taxon>
        <taxon>Ascomycota</taxon>
        <taxon>Pezizomycotina</taxon>
        <taxon>Dothideomycetes</taxon>
        <taxon>Dothideomycetidae</taxon>
        <taxon>Mycosphaerellales</taxon>
        <taxon>Teratosphaeriaceae</taxon>
        <taxon>Meristemomyces</taxon>
    </lineage>
</organism>
<evidence type="ECO:0000256" key="8">
    <source>
        <dbReference type="ARBA" id="ARBA00048679"/>
    </source>
</evidence>
<comment type="catalytic activity">
    <reaction evidence="8">
        <text>L-seryl-[protein] + ATP = O-phospho-L-seryl-[protein] + ADP + H(+)</text>
        <dbReference type="Rhea" id="RHEA:17989"/>
        <dbReference type="Rhea" id="RHEA-COMP:9863"/>
        <dbReference type="Rhea" id="RHEA-COMP:11604"/>
        <dbReference type="ChEBI" id="CHEBI:15378"/>
        <dbReference type="ChEBI" id="CHEBI:29999"/>
        <dbReference type="ChEBI" id="CHEBI:30616"/>
        <dbReference type="ChEBI" id="CHEBI:83421"/>
        <dbReference type="ChEBI" id="CHEBI:456216"/>
        <dbReference type="EC" id="2.7.11.1"/>
    </reaction>
</comment>
<evidence type="ECO:0000256" key="1">
    <source>
        <dbReference type="ARBA" id="ARBA00012513"/>
    </source>
</evidence>